<evidence type="ECO:0000313" key="9">
    <source>
        <dbReference type="EMBL" id="RYU10636.1"/>
    </source>
</evidence>
<feature type="transmembrane region" description="Helical" evidence="7">
    <location>
        <begin position="169"/>
        <end position="189"/>
    </location>
</feature>
<evidence type="ECO:0000256" key="6">
    <source>
        <dbReference type="ARBA" id="ARBA00023136"/>
    </source>
</evidence>
<evidence type="ECO:0000256" key="7">
    <source>
        <dbReference type="SAM" id="Phobius"/>
    </source>
</evidence>
<dbReference type="RefSeq" id="WP_129988227.1">
    <property type="nucleotide sequence ID" value="NZ_SDPU01000028.1"/>
</dbReference>
<evidence type="ECO:0000256" key="2">
    <source>
        <dbReference type="ARBA" id="ARBA00010792"/>
    </source>
</evidence>
<proteinExistence type="inferred from homology"/>
<dbReference type="Pfam" id="PF09335">
    <property type="entry name" value="VTT_dom"/>
    <property type="match status" value="1"/>
</dbReference>
<dbReference type="EMBL" id="SDPU01000028">
    <property type="protein sequence ID" value="RYU10636.1"/>
    <property type="molecule type" value="Genomic_DNA"/>
</dbReference>
<sequence>MTHLLASLVHQFGLVTLFAAVALEAMGLPVPAETALVLLAAYASHAHLWSPWAVFGVTATAAVLGDNAGYLVGRYGGWPLLRRYGHLVRLDERRLKTARYVFARHGGPVVAGGRFVAVLRTTAAFLAGVNRMPWPRFLAWNLIGGLAWSATWTALAFTAGHQIGAGHSALGWTTLAFASAVAVGSFVWLRRRWARLTVAAEAAYPGPLR</sequence>
<evidence type="ECO:0000313" key="10">
    <source>
        <dbReference type="Proteomes" id="UP000291189"/>
    </source>
</evidence>
<dbReference type="Proteomes" id="UP000291189">
    <property type="component" value="Unassembled WGS sequence"/>
</dbReference>
<dbReference type="AlphaFoldDB" id="A0A4V1Z1E6"/>
<accession>A0A4V1Z1E6</accession>
<name>A0A4V1Z1E6_9ACTN</name>
<evidence type="ECO:0000256" key="4">
    <source>
        <dbReference type="ARBA" id="ARBA00022692"/>
    </source>
</evidence>
<keyword evidence="5 7" id="KW-1133">Transmembrane helix</keyword>
<evidence type="ECO:0000256" key="5">
    <source>
        <dbReference type="ARBA" id="ARBA00022989"/>
    </source>
</evidence>
<keyword evidence="10" id="KW-1185">Reference proteome</keyword>
<comment type="subcellular location">
    <subcellularLocation>
        <location evidence="1">Cell membrane</location>
        <topology evidence="1">Multi-pass membrane protein</topology>
    </subcellularLocation>
</comment>
<gene>
    <name evidence="9" type="ORF">ETU37_15345</name>
</gene>
<dbReference type="OrthoDB" id="9813426at2"/>
<evidence type="ECO:0000256" key="3">
    <source>
        <dbReference type="ARBA" id="ARBA00022475"/>
    </source>
</evidence>
<feature type="transmembrane region" description="Helical" evidence="7">
    <location>
        <begin position="137"/>
        <end position="157"/>
    </location>
</feature>
<organism evidence="9 10">
    <name type="scientific">Nocardioides iriomotensis</name>
    <dbReference type="NCBI Taxonomy" id="715784"/>
    <lineage>
        <taxon>Bacteria</taxon>
        <taxon>Bacillati</taxon>
        <taxon>Actinomycetota</taxon>
        <taxon>Actinomycetes</taxon>
        <taxon>Propionibacteriales</taxon>
        <taxon>Nocardioidaceae</taxon>
        <taxon>Nocardioides</taxon>
    </lineage>
</organism>
<comment type="similarity">
    <text evidence="2">Belongs to the DedA family.</text>
</comment>
<keyword evidence="6 7" id="KW-0472">Membrane</keyword>
<dbReference type="InterPro" id="IPR032816">
    <property type="entry name" value="VTT_dom"/>
</dbReference>
<comment type="caution">
    <text evidence="9">The sequence shown here is derived from an EMBL/GenBank/DDBJ whole genome shotgun (WGS) entry which is preliminary data.</text>
</comment>
<dbReference type="PANTHER" id="PTHR42709:SF6">
    <property type="entry name" value="UNDECAPRENYL PHOSPHATE TRANSPORTER A"/>
    <property type="match status" value="1"/>
</dbReference>
<keyword evidence="3" id="KW-1003">Cell membrane</keyword>
<keyword evidence="4 7" id="KW-0812">Transmembrane</keyword>
<evidence type="ECO:0000256" key="1">
    <source>
        <dbReference type="ARBA" id="ARBA00004651"/>
    </source>
</evidence>
<evidence type="ECO:0000259" key="8">
    <source>
        <dbReference type="Pfam" id="PF09335"/>
    </source>
</evidence>
<feature type="transmembrane region" description="Helical" evidence="7">
    <location>
        <begin position="51"/>
        <end position="73"/>
    </location>
</feature>
<dbReference type="GO" id="GO:0005886">
    <property type="term" value="C:plasma membrane"/>
    <property type="evidence" value="ECO:0007669"/>
    <property type="project" value="UniProtKB-SubCell"/>
</dbReference>
<dbReference type="PANTHER" id="PTHR42709">
    <property type="entry name" value="ALKALINE PHOSPHATASE LIKE PROTEIN"/>
    <property type="match status" value="1"/>
</dbReference>
<feature type="domain" description="VTT" evidence="8">
    <location>
        <begin position="43"/>
        <end position="154"/>
    </location>
</feature>
<protein>
    <submittedName>
        <fullName evidence="9">DedA family protein</fullName>
    </submittedName>
</protein>
<reference evidence="9 10" key="1">
    <citation type="submission" date="2019-01" db="EMBL/GenBank/DDBJ databases">
        <title>Nocardioides guangzhouensis sp. nov., an actinobacterium isolated from soil.</title>
        <authorList>
            <person name="Fu Y."/>
            <person name="Cai Y."/>
            <person name="Lin Z."/>
            <person name="Chen P."/>
        </authorList>
    </citation>
    <scope>NUCLEOTIDE SEQUENCE [LARGE SCALE GENOMIC DNA]</scope>
    <source>
        <strain evidence="9 10">NBRC 105384</strain>
    </source>
</reference>
<dbReference type="InterPro" id="IPR051311">
    <property type="entry name" value="DedA_domain"/>
</dbReference>